<dbReference type="PROSITE" id="PS51014">
    <property type="entry name" value="COBK_CBIJ"/>
    <property type="match status" value="1"/>
</dbReference>
<organism evidence="4 5">
    <name type="scientific">Gluconobacter cerinus</name>
    <dbReference type="NCBI Taxonomy" id="38307"/>
    <lineage>
        <taxon>Bacteria</taxon>
        <taxon>Pseudomonadati</taxon>
        <taxon>Pseudomonadota</taxon>
        <taxon>Alphaproteobacteria</taxon>
        <taxon>Acetobacterales</taxon>
        <taxon>Acetobacteraceae</taxon>
        <taxon>Gluconobacter</taxon>
    </lineage>
</organism>
<dbReference type="NCBIfam" id="TIGR00715">
    <property type="entry name" value="precor6x_red"/>
    <property type="match status" value="1"/>
</dbReference>
<dbReference type="RefSeq" id="WP_064274461.1">
    <property type="nucleotide sequence ID" value="NZ_LUTU01000007.1"/>
</dbReference>
<dbReference type="GO" id="GO:0016994">
    <property type="term" value="F:precorrin-6A reductase activity"/>
    <property type="evidence" value="ECO:0007669"/>
    <property type="project" value="InterPro"/>
</dbReference>
<accession>A0A1B6VKA8</accession>
<dbReference type="NCBIfam" id="NF005968">
    <property type="entry name" value="PRK08057.1-2"/>
    <property type="match status" value="1"/>
</dbReference>
<dbReference type="GO" id="GO:0009236">
    <property type="term" value="P:cobalamin biosynthetic process"/>
    <property type="evidence" value="ECO:0007669"/>
    <property type="project" value="UniProtKB-UniPathway"/>
</dbReference>
<protein>
    <submittedName>
        <fullName evidence="4">Cobalt-precorrin-6X reductase</fullName>
    </submittedName>
</protein>
<reference evidence="4 5" key="1">
    <citation type="submission" date="2016-03" db="EMBL/GenBank/DDBJ databases">
        <title>Draft genome sequence of Gluconobacter cerinus strain CECT 9110.</title>
        <authorList>
            <person name="Sainz F."/>
            <person name="Mas A."/>
            <person name="Torija M.J."/>
        </authorList>
    </citation>
    <scope>NUCLEOTIDE SEQUENCE [LARGE SCALE GENOMIC DNA]</scope>
    <source>
        <strain evidence="4 5">CECT 9110</strain>
    </source>
</reference>
<proteinExistence type="predicted"/>
<evidence type="ECO:0000256" key="3">
    <source>
        <dbReference type="ARBA" id="ARBA00023002"/>
    </source>
</evidence>
<comment type="caution">
    <text evidence="4">The sequence shown here is derived from an EMBL/GenBank/DDBJ whole genome shotgun (WGS) entry which is preliminary data.</text>
</comment>
<sequence length="253" mass="27489">MRVLILGGTTQANQLAQHLAERKDFEPVFSLAGVTKNPVLPGIPVRIGGFGGISGLETFLAAENIGAVVDATHPFAAQISRHAATACERMGPPLLRIDRPRWEAQPDDQWTFVPSIDAAVEALGTAAQTVFLTTGRKDLLPFQKAPHHRYILRSIDQPDPLSLPSNVTLLLARPPFTVDSEIALMRDHAVQVLVTKNAGANATAAKLIAARALRLPVIMIDRPTLPQTETVTTVEDALDWLERHYHAGTDRDV</sequence>
<dbReference type="Proteomes" id="UP000077786">
    <property type="component" value="Unassembled WGS sequence"/>
</dbReference>
<evidence type="ECO:0000256" key="1">
    <source>
        <dbReference type="ARBA" id="ARBA00004953"/>
    </source>
</evidence>
<gene>
    <name evidence="4" type="ORF">A0123_01701</name>
</gene>
<dbReference type="Pfam" id="PF02571">
    <property type="entry name" value="CbiJ"/>
    <property type="match status" value="1"/>
</dbReference>
<dbReference type="PANTHER" id="PTHR36925">
    <property type="entry name" value="COBALT-PRECORRIN-6A REDUCTASE"/>
    <property type="match status" value="1"/>
</dbReference>
<keyword evidence="3" id="KW-0560">Oxidoreductase</keyword>
<evidence type="ECO:0000313" key="5">
    <source>
        <dbReference type="Proteomes" id="UP000077786"/>
    </source>
</evidence>
<dbReference type="UniPathway" id="UPA00148"/>
<dbReference type="OrthoDB" id="5183775at2"/>
<keyword evidence="2" id="KW-0169">Cobalamin biosynthesis</keyword>
<evidence type="ECO:0000256" key="2">
    <source>
        <dbReference type="ARBA" id="ARBA00022573"/>
    </source>
</evidence>
<dbReference type="PATRIC" id="fig|38307.3.peg.1754"/>
<dbReference type="AlphaFoldDB" id="A0A1B6VKA8"/>
<dbReference type="EMBL" id="LUTU01000007">
    <property type="protein sequence ID" value="OAJ67659.1"/>
    <property type="molecule type" value="Genomic_DNA"/>
</dbReference>
<name>A0A1B6VKA8_9PROT</name>
<dbReference type="InterPro" id="IPR003723">
    <property type="entry name" value="Precorrin-6x_reduct"/>
</dbReference>
<comment type="pathway">
    <text evidence="1">Cofactor biosynthesis; adenosylcobalamin biosynthesis.</text>
</comment>
<dbReference type="PANTHER" id="PTHR36925:SF1">
    <property type="entry name" value="COBALT-PRECORRIN-6A REDUCTASE"/>
    <property type="match status" value="1"/>
</dbReference>
<evidence type="ECO:0000313" key="4">
    <source>
        <dbReference type="EMBL" id="OAJ67659.1"/>
    </source>
</evidence>